<dbReference type="Pfam" id="PF00512">
    <property type="entry name" value="HisKA"/>
    <property type="match status" value="1"/>
</dbReference>
<evidence type="ECO:0000256" key="5">
    <source>
        <dbReference type="ARBA" id="ARBA00022777"/>
    </source>
</evidence>
<dbReference type="Gene3D" id="3.30.450.20">
    <property type="entry name" value="PAS domain"/>
    <property type="match status" value="2"/>
</dbReference>
<dbReference type="PROSITE" id="PS50113">
    <property type="entry name" value="PAC"/>
    <property type="match status" value="1"/>
</dbReference>
<reference evidence="10" key="1">
    <citation type="submission" date="2016-10" db="EMBL/GenBank/DDBJ databases">
        <authorList>
            <person name="Varghese N."/>
            <person name="Submissions S."/>
        </authorList>
    </citation>
    <scope>NUCLEOTIDE SEQUENCE [LARGE SCALE GENOMIC DNA]</scope>
    <source>
        <strain evidence="10">DSM 24536</strain>
    </source>
</reference>
<dbReference type="SMART" id="SM00086">
    <property type="entry name" value="PAC"/>
    <property type="match status" value="2"/>
</dbReference>
<feature type="domain" description="PAC" evidence="8">
    <location>
        <begin position="208"/>
        <end position="260"/>
    </location>
</feature>
<dbReference type="PROSITE" id="PS50112">
    <property type="entry name" value="PAS"/>
    <property type="match status" value="1"/>
</dbReference>
<evidence type="ECO:0000313" key="9">
    <source>
        <dbReference type="EMBL" id="SDL85530.1"/>
    </source>
</evidence>
<dbReference type="InterPro" id="IPR013655">
    <property type="entry name" value="PAS_fold_3"/>
</dbReference>
<keyword evidence="10" id="KW-1185">Reference proteome</keyword>
<dbReference type="InterPro" id="IPR000014">
    <property type="entry name" value="PAS"/>
</dbReference>
<dbReference type="Gene3D" id="3.30.565.10">
    <property type="entry name" value="Histidine kinase-like ATPase, C-terminal domain"/>
    <property type="match status" value="1"/>
</dbReference>
<dbReference type="SUPFAM" id="SSF55785">
    <property type="entry name" value="PYP-like sensor domain (PAS domain)"/>
    <property type="match status" value="2"/>
</dbReference>
<dbReference type="InterPro" id="IPR003661">
    <property type="entry name" value="HisK_dim/P_dom"/>
</dbReference>
<dbReference type="InterPro" id="IPR000700">
    <property type="entry name" value="PAS-assoc_C"/>
</dbReference>
<dbReference type="EMBL" id="FNHH01000003">
    <property type="protein sequence ID" value="SDL85530.1"/>
    <property type="molecule type" value="Genomic_DNA"/>
</dbReference>
<evidence type="ECO:0000256" key="4">
    <source>
        <dbReference type="ARBA" id="ARBA00022679"/>
    </source>
</evidence>
<sequence length="494" mass="56481">MALDSKIYLNAFECSPDGIIICDINAKIILTNKAAFSMFGYEPGELEGKSIQDLIPPHLRDKHKFHFRSFVSHPSARSMSNNMKLIGYRKDASNVSISIALNIIQNDSGEEMILAVIREITEFVRKTEELEKVSDQLKEALQLSALGHWEFHLANNTILWSPEVYEIFELGQAAFSSTNEGFEMLVHEEDREFVKQSYQNSITNQIPYNIVHRYITPKGSLKFLRERGRHIYDSDGLVVKTVGTVQDVTEVQKQRLLLNDYILKLEIKNKELEDYTHIATHDLQEPVNNIRGIISLLREELDSNSPAKEEIIYFIDLIKKASERLSTLIRGLMETARLGQVNPVSEVDCSELLVEVIEGLQFQFENNSAEITYPPLPVLKGYRFELGLLFQNLISNGLKYSKKGVAPVIKIDYHNQGADWLFTVEDNGIGIDPIHKDKLFKMFRRLHTQDDIEGTGIGLVQCKKIVEQHNGEIWFESEPGKGTVFYFTLRKNNN</sequence>
<dbReference type="NCBIfam" id="TIGR00229">
    <property type="entry name" value="sensory_box"/>
    <property type="match status" value="2"/>
</dbReference>
<dbReference type="InterPro" id="IPR003594">
    <property type="entry name" value="HATPase_dom"/>
</dbReference>
<dbReference type="InterPro" id="IPR001610">
    <property type="entry name" value="PAC"/>
</dbReference>
<dbReference type="Pfam" id="PF02518">
    <property type="entry name" value="HATPase_c"/>
    <property type="match status" value="1"/>
</dbReference>
<dbReference type="SMART" id="SM00387">
    <property type="entry name" value="HATPase_c"/>
    <property type="match status" value="1"/>
</dbReference>
<evidence type="ECO:0000259" key="8">
    <source>
        <dbReference type="PROSITE" id="PS50113"/>
    </source>
</evidence>
<dbReference type="Pfam" id="PF08447">
    <property type="entry name" value="PAS_3"/>
    <property type="match status" value="1"/>
</dbReference>
<dbReference type="Gene3D" id="2.10.70.100">
    <property type="match status" value="1"/>
</dbReference>
<evidence type="ECO:0000256" key="1">
    <source>
        <dbReference type="ARBA" id="ARBA00000085"/>
    </source>
</evidence>
<evidence type="ECO:0000259" key="6">
    <source>
        <dbReference type="PROSITE" id="PS50109"/>
    </source>
</evidence>
<evidence type="ECO:0000313" key="10">
    <source>
        <dbReference type="Proteomes" id="UP000199226"/>
    </source>
</evidence>
<protein>
    <recommendedName>
        <fullName evidence="2">histidine kinase</fullName>
        <ecNumber evidence="2">2.7.13.3</ecNumber>
    </recommendedName>
</protein>
<keyword evidence="5" id="KW-0418">Kinase</keyword>
<dbReference type="InterPro" id="IPR052162">
    <property type="entry name" value="Sensor_kinase/Photoreceptor"/>
</dbReference>
<feature type="domain" description="PAS" evidence="7">
    <location>
        <begin position="4"/>
        <end position="57"/>
    </location>
</feature>
<evidence type="ECO:0000256" key="3">
    <source>
        <dbReference type="ARBA" id="ARBA00022553"/>
    </source>
</evidence>
<dbReference type="PANTHER" id="PTHR43304:SF1">
    <property type="entry name" value="PAC DOMAIN-CONTAINING PROTEIN"/>
    <property type="match status" value="1"/>
</dbReference>
<dbReference type="InterPro" id="IPR004358">
    <property type="entry name" value="Sig_transdc_His_kin-like_C"/>
</dbReference>
<dbReference type="STRING" id="990371.SAMN05421813_10324"/>
<dbReference type="SUPFAM" id="SSF55874">
    <property type="entry name" value="ATPase domain of HSP90 chaperone/DNA topoisomerase II/histidine kinase"/>
    <property type="match status" value="1"/>
</dbReference>
<dbReference type="InterPro" id="IPR035965">
    <property type="entry name" value="PAS-like_dom_sf"/>
</dbReference>
<keyword evidence="4" id="KW-0808">Transferase</keyword>
<dbReference type="CDD" id="cd00082">
    <property type="entry name" value="HisKA"/>
    <property type="match status" value="1"/>
</dbReference>
<dbReference type="Proteomes" id="UP000199226">
    <property type="component" value="Unassembled WGS sequence"/>
</dbReference>
<dbReference type="InterPro" id="IPR036097">
    <property type="entry name" value="HisK_dim/P_sf"/>
</dbReference>
<feature type="domain" description="Histidine kinase" evidence="6">
    <location>
        <begin position="278"/>
        <end position="493"/>
    </location>
</feature>
<dbReference type="InterPro" id="IPR005467">
    <property type="entry name" value="His_kinase_dom"/>
</dbReference>
<dbReference type="PANTHER" id="PTHR43304">
    <property type="entry name" value="PHYTOCHROME-LIKE PROTEIN CPH1"/>
    <property type="match status" value="1"/>
</dbReference>
<dbReference type="RefSeq" id="WP_090699474.1">
    <property type="nucleotide sequence ID" value="NZ_FNHH01000003.1"/>
</dbReference>
<dbReference type="PROSITE" id="PS50109">
    <property type="entry name" value="HIS_KIN"/>
    <property type="match status" value="1"/>
</dbReference>
<evidence type="ECO:0000259" key="7">
    <source>
        <dbReference type="PROSITE" id="PS50112"/>
    </source>
</evidence>
<dbReference type="AlphaFoldDB" id="A0A1G9NGL6"/>
<dbReference type="OrthoDB" id="9766459at2"/>
<dbReference type="SMART" id="SM00388">
    <property type="entry name" value="HisKA"/>
    <property type="match status" value="1"/>
</dbReference>
<gene>
    <name evidence="9" type="ORF">SAMN05421813_10324</name>
</gene>
<dbReference type="Pfam" id="PF13426">
    <property type="entry name" value="PAS_9"/>
    <property type="match status" value="1"/>
</dbReference>
<proteinExistence type="predicted"/>
<dbReference type="EC" id="2.7.13.3" evidence="2"/>
<dbReference type="SUPFAM" id="SSF47384">
    <property type="entry name" value="Homodimeric domain of signal transducing histidine kinase"/>
    <property type="match status" value="1"/>
</dbReference>
<keyword evidence="3" id="KW-0597">Phosphoprotein</keyword>
<dbReference type="Gene3D" id="1.10.287.130">
    <property type="match status" value="1"/>
</dbReference>
<name>A0A1G9NGL6_9SPHI</name>
<accession>A0A1G9NGL6</accession>
<evidence type="ECO:0000256" key="2">
    <source>
        <dbReference type="ARBA" id="ARBA00012438"/>
    </source>
</evidence>
<dbReference type="CDD" id="cd00130">
    <property type="entry name" value="PAS"/>
    <property type="match status" value="2"/>
</dbReference>
<organism evidence="9 10">
    <name type="scientific">Daejeonella rubra</name>
    <dbReference type="NCBI Taxonomy" id="990371"/>
    <lineage>
        <taxon>Bacteria</taxon>
        <taxon>Pseudomonadati</taxon>
        <taxon>Bacteroidota</taxon>
        <taxon>Sphingobacteriia</taxon>
        <taxon>Sphingobacteriales</taxon>
        <taxon>Sphingobacteriaceae</taxon>
        <taxon>Daejeonella</taxon>
    </lineage>
</organism>
<dbReference type="SMART" id="SM00091">
    <property type="entry name" value="PAS"/>
    <property type="match status" value="2"/>
</dbReference>
<dbReference type="GO" id="GO:0000155">
    <property type="term" value="F:phosphorelay sensor kinase activity"/>
    <property type="evidence" value="ECO:0007669"/>
    <property type="project" value="InterPro"/>
</dbReference>
<dbReference type="InterPro" id="IPR036890">
    <property type="entry name" value="HATPase_C_sf"/>
</dbReference>
<comment type="catalytic activity">
    <reaction evidence="1">
        <text>ATP + protein L-histidine = ADP + protein N-phospho-L-histidine.</text>
        <dbReference type="EC" id="2.7.13.3"/>
    </reaction>
</comment>
<dbReference type="PRINTS" id="PR00344">
    <property type="entry name" value="BCTRLSENSOR"/>
</dbReference>
<dbReference type="FunFam" id="3.30.565.10:FF:000006">
    <property type="entry name" value="Sensor histidine kinase WalK"/>
    <property type="match status" value="1"/>
</dbReference>